<protein>
    <submittedName>
        <fullName evidence="1">Uncharacterized protein</fullName>
    </submittedName>
</protein>
<dbReference type="OMA" id="CTIWVAQ"/>
<dbReference type="AlphaFoldDB" id="A0A0E0JJY4"/>
<name>A0A0E0JJY4_ORYPU</name>
<sequence>METPPAPFAEAACTKTAVAGAGTRHLEVAGPEATIVAGEAATAAKQSTVLFHDEFLPTGELRRNKHATTVAENRIPYEEPKGVVVEDEDEAVAASEEACNAVAPIAVEPQGEAIERDEISLVKDGSEDGVAELILEDAKEGRILAVDAEATEEVGVGDEAAPLLADKGGVRDGGWLRGEVEEDLLEEVIIVRWRH</sequence>
<keyword evidence="2" id="KW-1185">Reference proteome</keyword>
<reference evidence="1" key="1">
    <citation type="submission" date="2015-04" db="UniProtKB">
        <authorList>
            <consortium name="EnsemblPlants"/>
        </authorList>
    </citation>
    <scope>IDENTIFICATION</scope>
</reference>
<proteinExistence type="predicted"/>
<organism evidence="1">
    <name type="scientific">Oryza punctata</name>
    <name type="common">Red rice</name>
    <dbReference type="NCBI Taxonomy" id="4537"/>
    <lineage>
        <taxon>Eukaryota</taxon>
        <taxon>Viridiplantae</taxon>
        <taxon>Streptophyta</taxon>
        <taxon>Embryophyta</taxon>
        <taxon>Tracheophyta</taxon>
        <taxon>Spermatophyta</taxon>
        <taxon>Magnoliopsida</taxon>
        <taxon>Liliopsida</taxon>
        <taxon>Poales</taxon>
        <taxon>Poaceae</taxon>
        <taxon>BOP clade</taxon>
        <taxon>Oryzoideae</taxon>
        <taxon>Oryzeae</taxon>
        <taxon>Oryzinae</taxon>
        <taxon>Oryza</taxon>
    </lineage>
</organism>
<dbReference type="Proteomes" id="UP000026962">
    <property type="component" value="Chromosome 1"/>
</dbReference>
<dbReference type="eggNOG" id="ENOG502R4XX">
    <property type="taxonomic scope" value="Eukaryota"/>
</dbReference>
<dbReference type="HOGENOM" id="CLU_1398363_0_0_1"/>
<accession>A0A0E0JJY4</accession>
<evidence type="ECO:0000313" key="2">
    <source>
        <dbReference type="Proteomes" id="UP000026962"/>
    </source>
</evidence>
<dbReference type="EnsemblPlants" id="OPUNC01G19460.1">
    <property type="protein sequence ID" value="OPUNC01G19460.1"/>
    <property type="gene ID" value="OPUNC01G19460"/>
</dbReference>
<evidence type="ECO:0000313" key="1">
    <source>
        <dbReference type="EnsemblPlants" id="OPUNC01G19460.1"/>
    </source>
</evidence>
<dbReference type="Gramene" id="OPUNC01G19460.1">
    <property type="protein sequence ID" value="OPUNC01G19460.1"/>
    <property type="gene ID" value="OPUNC01G19460"/>
</dbReference>
<reference evidence="1" key="2">
    <citation type="submission" date="2018-05" db="EMBL/GenBank/DDBJ databases">
        <title>OpunRS2 (Oryza punctata Reference Sequence Version 2).</title>
        <authorList>
            <person name="Zhang J."/>
            <person name="Kudrna D."/>
            <person name="Lee S."/>
            <person name="Talag J."/>
            <person name="Welchert J."/>
            <person name="Wing R.A."/>
        </authorList>
    </citation>
    <scope>NUCLEOTIDE SEQUENCE [LARGE SCALE GENOMIC DNA]</scope>
</reference>